<accession>A0ABS3KMF8</accession>
<evidence type="ECO:0000313" key="3">
    <source>
        <dbReference type="EMBL" id="MBO1078655.1"/>
    </source>
</evidence>
<dbReference type="RefSeq" id="WP_207415694.1">
    <property type="nucleotide sequence ID" value="NZ_CP061177.1"/>
</dbReference>
<dbReference type="InterPro" id="IPR030489">
    <property type="entry name" value="TR_Rrf2-type_CS"/>
</dbReference>
<dbReference type="EMBL" id="JACTNG010000002">
    <property type="protein sequence ID" value="MBO1078655.1"/>
    <property type="molecule type" value="Genomic_DNA"/>
</dbReference>
<dbReference type="SUPFAM" id="SSF46785">
    <property type="entry name" value="Winged helix' DNA-binding domain"/>
    <property type="match status" value="1"/>
</dbReference>
<name>A0ABS3KMF8_9PROT</name>
<comment type="caution">
    <text evidence="3">The sequence shown here is derived from an EMBL/GenBank/DDBJ whole genome shotgun (WGS) entry which is preliminary data.</text>
</comment>
<keyword evidence="4" id="KW-1185">Reference proteome</keyword>
<organism evidence="3 4">
    <name type="scientific">Roseomonas haemaphysalidis</name>
    <dbReference type="NCBI Taxonomy" id="2768162"/>
    <lineage>
        <taxon>Bacteria</taxon>
        <taxon>Pseudomonadati</taxon>
        <taxon>Pseudomonadota</taxon>
        <taxon>Alphaproteobacteria</taxon>
        <taxon>Acetobacterales</taxon>
        <taxon>Roseomonadaceae</taxon>
        <taxon>Roseomonas</taxon>
    </lineage>
</organism>
<evidence type="ECO:0000313" key="4">
    <source>
        <dbReference type="Proteomes" id="UP001518989"/>
    </source>
</evidence>
<gene>
    <name evidence="2" type="ORF">IAI61_04415</name>
    <name evidence="3" type="ORF">IAI61_06400</name>
</gene>
<dbReference type="PANTHER" id="PTHR33221:SF15">
    <property type="entry name" value="HTH-TYPE TRANSCRIPTIONAL REGULATOR YWGB-RELATED"/>
    <property type="match status" value="1"/>
</dbReference>
<feature type="compositionally biased region" description="Low complexity" evidence="1">
    <location>
        <begin position="103"/>
        <end position="117"/>
    </location>
</feature>
<evidence type="ECO:0000313" key="2">
    <source>
        <dbReference type="EMBL" id="MBO1078264.1"/>
    </source>
</evidence>
<dbReference type="InterPro" id="IPR036390">
    <property type="entry name" value="WH_DNA-bd_sf"/>
</dbReference>
<sequence>MLLRRDRAMVAVSIVLDVAFHAGRGGTVPAGDIAERLGEARRGIEPVLQALSRAGLLGSTRGPKGGYRLGRAARDMRLSEVVGAVSGASEEDGDAAGPGAGRAAGEAPAGEAPAGGAPAGGALNAAVVAPLWDALEALLLDRLGETTVAQLLQQAAAKGLRRPTPEALNFAI</sequence>
<dbReference type="PANTHER" id="PTHR33221">
    <property type="entry name" value="WINGED HELIX-TURN-HELIX TRANSCRIPTIONAL REGULATOR, RRF2 FAMILY"/>
    <property type="match status" value="1"/>
</dbReference>
<dbReference type="Pfam" id="PF02082">
    <property type="entry name" value="Rrf2"/>
    <property type="match status" value="1"/>
</dbReference>
<dbReference type="EMBL" id="JACTNG010000002">
    <property type="protein sequence ID" value="MBO1078264.1"/>
    <property type="molecule type" value="Genomic_DNA"/>
</dbReference>
<protein>
    <submittedName>
        <fullName evidence="3">Rrf2 family transcriptional regulator</fullName>
    </submittedName>
</protein>
<dbReference type="InterPro" id="IPR000944">
    <property type="entry name" value="Tscrpt_reg_Rrf2"/>
</dbReference>
<dbReference type="Gene3D" id="1.10.10.10">
    <property type="entry name" value="Winged helix-like DNA-binding domain superfamily/Winged helix DNA-binding domain"/>
    <property type="match status" value="1"/>
</dbReference>
<dbReference type="InterPro" id="IPR036388">
    <property type="entry name" value="WH-like_DNA-bd_sf"/>
</dbReference>
<feature type="region of interest" description="Disordered" evidence="1">
    <location>
        <begin position="87"/>
        <end position="117"/>
    </location>
</feature>
<dbReference type="Proteomes" id="UP001518989">
    <property type="component" value="Unassembled WGS sequence"/>
</dbReference>
<reference evidence="3 4" key="1">
    <citation type="submission" date="2020-09" db="EMBL/GenBank/DDBJ databases">
        <title>Roseomonas.</title>
        <authorList>
            <person name="Zhu W."/>
        </authorList>
    </citation>
    <scope>NUCLEOTIDE SEQUENCE [LARGE SCALE GENOMIC DNA]</scope>
    <source>
        <strain evidence="3 4">573</strain>
    </source>
</reference>
<proteinExistence type="predicted"/>
<dbReference type="PROSITE" id="PS51197">
    <property type="entry name" value="HTH_RRF2_2"/>
    <property type="match status" value="1"/>
</dbReference>
<evidence type="ECO:0000256" key="1">
    <source>
        <dbReference type="SAM" id="MobiDB-lite"/>
    </source>
</evidence>
<dbReference type="PROSITE" id="PS01332">
    <property type="entry name" value="HTH_RRF2_1"/>
    <property type="match status" value="1"/>
</dbReference>